<dbReference type="GO" id="GO:0005737">
    <property type="term" value="C:cytoplasm"/>
    <property type="evidence" value="ECO:0007669"/>
    <property type="project" value="UniProtKB-SubCell"/>
</dbReference>
<dbReference type="InterPro" id="IPR005139">
    <property type="entry name" value="PCRF"/>
</dbReference>
<dbReference type="EMBL" id="JAKUML010000011">
    <property type="protein sequence ID" value="MCJ8146867.1"/>
    <property type="molecule type" value="Genomic_DNA"/>
</dbReference>
<keyword evidence="2 4" id="KW-0488">Methylation</keyword>
<evidence type="ECO:0000256" key="2">
    <source>
        <dbReference type="ARBA" id="ARBA00022481"/>
    </source>
</evidence>
<feature type="coiled-coil region" evidence="6">
    <location>
        <begin position="69"/>
        <end position="115"/>
    </location>
</feature>
<dbReference type="SUPFAM" id="SSF75620">
    <property type="entry name" value="Release factor"/>
    <property type="match status" value="1"/>
</dbReference>
<evidence type="ECO:0000256" key="6">
    <source>
        <dbReference type="SAM" id="Coils"/>
    </source>
</evidence>
<dbReference type="HAMAP" id="MF_00094">
    <property type="entry name" value="Rel_fac_2"/>
    <property type="match status" value="1"/>
</dbReference>
<keyword evidence="9" id="KW-1185">Reference proteome</keyword>
<evidence type="ECO:0000313" key="9">
    <source>
        <dbReference type="Proteomes" id="UP001139701"/>
    </source>
</evidence>
<dbReference type="InterPro" id="IPR000352">
    <property type="entry name" value="Pep_chain_release_fac_I"/>
</dbReference>
<dbReference type="AlphaFoldDB" id="A0A9X1WZV0"/>
<dbReference type="Pfam" id="PF00472">
    <property type="entry name" value="RF-1"/>
    <property type="match status" value="1"/>
</dbReference>
<dbReference type="PANTHER" id="PTHR43116:SF3">
    <property type="entry name" value="CLASS I PEPTIDE CHAIN RELEASE FACTOR"/>
    <property type="match status" value="1"/>
</dbReference>
<comment type="function">
    <text evidence="4">Peptide chain release factor 2 directs the termination of translation in response to the peptide chain termination codons UGA and UAA.</text>
</comment>
<dbReference type="Gene3D" id="3.30.70.1660">
    <property type="match status" value="1"/>
</dbReference>
<dbReference type="Pfam" id="PF03462">
    <property type="entry name" value="PCRF"/>
    <property type="match status" value="1"/>
</dbReference>
<name>A0A9X1WZV0_9GAMM</name>
<reference evidence="8" key="1">
    <citation type="submission" date="2022-02" db="EMBL/GenBank/DDBJ databases">
        <title>Acinetobacter A3.8 sp. nov., isolated from Sediment (Zhairuo Island).</title>
        <authorList>
            <person name="Zheng K."/>
        </authorList>
    </citation>
    <scope>NUCLEOTIDE SEQUENCE</scope>
    <source>
        <strain evidence="8">A3.8</strain>
    </source>
</reference>
<dbReference type="InterPro" id="IPR004374">
    <property type="entry name" value="PrfB"/>
</dbReference>
<sequence>MEINPFVLRLKDLTDRGDMLRGYLDYDLKKERLEEVLRELEDPAIWNDQARAQAIAKEKGALENSVGVLDQLAEQLVDAQAMLDLAVEAEDESLLEDVTAELDTAEQALEKLEFQRMFSNPMDPNPCFVEIQSGSGGTEAQDWASMLLRMYMRWIERHGFKADLMEVSDGDVAGIKSATIRVDGEFAYGWLRTESGVHRLVRKSPFDSNNNRHTSFSAVFVSPEIDDNIEIDINPADVRTDTYRASGAGGQHINKTDSAVRLTHAPTGIVVACQNQRSQHANRDAAWKQLRAKLYELEMKKRNEAAQALEDTKSDIGWGSQIRSYVLDDSRIKDLRTNIETSNTKAVLDGDLDKFIEASLKQGL</sequence>
<dbReference type="InterPro" id="IPR045853">
    <property type="entry name" value="Pep_chain_release_fac_I_sf"/>
</dbReference>
<gene>
    <name evidence="4 8" type="primary">prfB</name>
    <name evidence="8" type="ORF">MKI79_08125</name>
</gene>
<dbReference type="NCBIfam" id="TIGR00020">
    <property type="entry name" value="prfB"/>
    <property type="match status" value="1"/>
</dbReference>
<comment type="similarity">
    <text evidence="1 4">Belongs to the prokaryotic/mitochondrial release factor family.</text>
</comment>
<dbReference type="Proteomes" id="UP001139701">
    <property type="component" value="Unassembled WGS sequence"/>
</dbReference>
<dbReference type="PANTHER" id="PTHR43116">
    <property type="entry name" value="PEPTIDE CHAIN RELEASE FACTOR 2"/>
    <property type="match status" value="1"/>
</dbReference>
<keyword evidence="6" id="KW-0175">Coiled coil</keyword>
<evidence type="ECO:0000313" key="8">
    <source>
        <dbReference type="EMBL" id="MCJ8146867.1"/>
    </source>
</evidence>
<feature type="modified residue" description="N5-methylglutamine" evidence="4">
    <location>
        <position position="251"/>
    </location>
</feature>
<feature type="domain" description="Prokaryotic-type class I peptide chain release factors" evidence="7">
    <location>
        <begin position="244"/>
        <end position="260"/>
    </location>
</feature>
<evidence type="ECO:0000256" key="1">
    <source>
        <dbReference type="ARBA" id="ARBA00010835"/>
    </source>
</evidence>
<dbReference type="FunFam" id="3.30.160.20:FF:000010">
    <property type="entry name" value="Peptide chain release factor 2"/>
    <property type="match status" value="1"/>
</dbReference>
<keyword evidence="3 4" id="KW-0648">Protein biosynthesis</keyword>
<evidence type="ECO:0000259" key="7">
    <source>
        <dbReference type="PROSITE" id="PS00745"/>
    </source>
</evidence>
<evidence type="ECO:0000256" key="3">
    <source>
        <dbReference type="ARBA" id="ARBA00022917"/>
    </source>
</evidence>
<comment type="subcellular location">
    <subcellularLocation>
        <location evidence="4">Cytoplasm</location>
    </subcellularLocation>
</comment>
<dbReference type="Gene3D" id="1.20.58.410">
    <property type="entry name" value="Release factor"/>
    <property type="match status" value="1"/>
</dbReference>
<organism evidence="8 9">
    <name type="scientific">Acinetobacter sedimenti</name>
    <dbReference type="NCBI Taxonomy" id="2919922"/>
    <lineage>
        <taxon>Bacteria</taxon>
        <taxon>Pseudomonadati</taxon>
        <taxon>Pseudomonadota</taxon>
        <taxon>Gammaproteobacteria</taxon>
        <taxon>Moraxellales</taxon>
        <taxon>Moraxellaceae</taxon>
        <taxon>Acinetobacter</taxon>
    </lineage>
</organism>
<comment type="caution">
    <text evidence="8">The sequence shown here is derived from an EMBL/GenBank/DDBJ whole genome shotgun (WGS) entry which is preliminary data.</text>
</comment>
<accession>A0A9X1WZV0</accession>
<comment type="PTM">
    <text evidence="4">Methylated by PrmC. Methylation increases the termination efficiency of RF2.</text>
</comment>
<dbReference type="SMART" id="SM00937">
    <property type="entry name" value="PCRF"/>
    <property type="match status" value="1"/>
</dbReference>
<evidence type="ECO:0000256" key="5">
    <source>
        <dbReference type="NCBIfam" id="TIGR00020"/>
    </source>
</evidence>
<keyword evidence="4" id="KW-0963">Cytoplasm</keyword>
<dbReference type="RefSeq" id="WP_241571879.1">
    <property type="nucleotide sequence ID" value="NZ_JAKUML010000011.1"/>
</dbReference>
<evidence type="ECO:0000256" key="4">
    <source>
        <dbReference type="HAMAP-Rule" id="MF_00094"/>
    </source>
</evidence>
<dbReference type="PROSITE" id="PS00745">
    <property type="entry name" value="RF_PROK_I"/>
    <property type="match status" value="1"/>
</dbReference>
<dbReference type="Gene3D" id="3.30.160.20">
    <property type="match status" value="1"/>
</dbReference>
<proteinExistence type="inferred from homology"/>
<dbReference type="GO" id="GO:0016149">
    <property type="term" value="F:translation release factor activity, codon specific"/>
    <property type="evidence" value="ECO:0007669"/>
    <property type="project" value="UniProtKB-UniRule"/>
</dbReference>
<protein>
    <recommendedName>
        <fullName evidence="4 5">Peptide chain release factor 2</fullName>
        <shortName evidence="4">RF-2</shortName>
    </recommendedName>
</protein>